<evidence type="ECO:0000256" key="1">
    <source>
        <dbReference type="SAM" id="Phobius"/>
    </source>
</evidence>
<keyword evidence="1" id="KW-0472">Membrane</keyword>
<dbReference type="InterPro" id="IPR017850">
    <property type="entry name" value="Alkaline_phosphatase_core_sf"/>
</dbReference>
<dbReference type="eggNOG" id="COG3119">
    <property type="taxonomic scope" value="Bacteria"/>
</dbReference>
<dbReference type="SUPFAM" id="SSF53649">
    <property type="entry name" value="Alkaline phosphatase-like"/>
    <property type="match status" value="1"/>
</dbReference>
<organism evidence="3 4">
    <name type="scientific">Olsenella profusa F0195</name>
    <dbReference type="NCBI Taxonomy" id="1125712"/>
    <lineage>
        <taxon>Bacteria</taxon>
        <taxon>Bacillati</taxon>
        <taxon>Actinomycetota</taxon>
        <taxon>Coriobacteriia</taxon>
        <taxon>Coriobacteriales</taxon>
        <taxon>Atopobiaceae</taxon>
        <taxon>Olsenella</taxon>
    </lineage>
</organism>
<evidence type="ECO:0000259" key="2">
    <source>
        <dbReference type="Pfam" id="PF00884"/>
    </source>
</evidence>
<dbReference type="OrthoDB" id="9777306at2"/>
<gene>
    <name evidence="3" type="ORF">HMPREF1316_2256</name>
</gene>
<feature type="transmembrane region" description="Helical" evidence="1">
    <location>
        <begin position="131"/>
        <end position="156"/>
    </location>
</feature>
<proteinExistence type="predicted"/>
<feature type="transmembrane region" description="Helical" evidence="1">
    <location>
        <begin position="32"/>
        <end position="53"/>
    </location>
</feature>
<accession>U2TMJ7</accession>
<dbReference type="EMBL" id="AWEZ01000056">
    <property type="protein sequence ID" value="ERL07655.1"/>
    <property type="molecule type" value="Genomic_DNA"/>
</dbReference>
<feature type="domain" description="Sulfatase N-terminal" evidence="2">
    <location>
        <begin position="512"/>
        <end position="652"/>
    </location>
</feature>
<comment type="caution">
    <text evidence="3">The sequence shown here is derived from an EMBL/GenBank/DDBJ whole genome shotgun (WGS) entry which is preliminary data.</text>
</comment>
<feature type="transmembrane region" description="Helical" evidence="1">
    <location>
        <begin position="90"/>
        <end position="111"/>
    </location>
</feature>
<feature type="transmembrane region" description="Helical" evidence="1">
    <location>
        <begin position="204"/>
        <end position="224"/>
    </location>
</feature>
<protein>
    <submittedName>
        <fullName evidence="3">Arylsulfatase domain protein</fullName>
    </submittedName>
</protein>
<dbReference type="InterPro" id="IPR000917">
    <property type="entry name" value="Sulfatase_N"/>
</dbReference>
<keyword evidence="1" id="KW-0812">Transmembrane</keyword>
<dbReference type="Pfam" id="PF00884">
    <property type="entry name" value="Sulfatase"/>
    <property type="match status" value="1"/>
</dbReference>
<feature type="transmembrane region" description="Helical" evidence="1">
    <location>
        <begin position="163"/>
        <end position="184"/>
    </location>
</feature>
<dbReference type="PATRIC" id="fig|1125712.3.peg.1600"/>
<keyword evidence="4" id="KW-1185">Reference proteome</keyword>
<dbReference type="AlphaFoldDB" id="U2TMJ7"/>
<evidence type="ECO:0000313" key="4">
    <source>
        <dbReference type="Proteomes" id="UP000016638"/>
    </source>
</evidence>
<sequence length="730" mass="80204">MSLLDVSFAIIVEPLRMAFVLCVTLLNRLIHSPIALCFVLGMAIAVMVVMGTFHRMGVLHSGDSIRKVQAKKRDATPPAHDRGSRPLSRVIFLASCLVLVVLTGVVIPVGLIEVMPQAVKFVGSATDSSQILALVERPLCLALGTFLLWPIILYALPGRRHRCLLEVMLVALACVAIIDYRFFGTNGEAVSMLYASDFTPAMDLTLIVANIAAVLATCVVSGFLSRRFPRITLGILTVATTAMAGSTILHATALPDKLAAAEDEVAAQKTEQPQFTLSKTGQNVVVLMLDRGMSEYIPYIMNEKPELKEQFAGFTYYPNTMSFGGFTNFGVPALFGGYEYTPVEMNKRSTERLQDKHDEALTVMPAIFDQGGYDVTVCDPPYAGYQWEPDLSIYDPYPNVHTYNTMGYFTGMASDSQQITGISCDLFYLAVARVCPLPCRQPLYASGVTYTYGDGDASGTGIPLNVSTASGQTVSDDALTADGGTDAFLQSYYALNHLTSMTRIDDSITGSFLMMANDATHDPMILQEPSYTPTQHVDNTAYEAQHHGRFTVNGEQLICENSDQYMHYQANMAALMQVGRWLDYLREQGVYDNTRIIICSDHGRPLHQLASRILPGNNGLYDTEFYAPLLMEKDFDATEFTTDEGFMTQSDVPTMATRGVISNPTNPFTGKPISNAEKYAHDQYILASWDWDISANNGTTFLPGVWFAVHTDMRVMGNWREVPDPGGQAT</sequence>
<dbReference type="Proteomes" id="UP000016638">
    <property type="component" value="Unassembled WGS sequence"/>
</dbReference>
<reference evidence="3 4" key="1">
    <citation type="submission" date="2013-08" db="EMBL/GenBank/DDBJ databases">
        <authorList>
            <person name="Durkin A.S."/>
            <person name="Haft D.R."/>
            <person name="McCorrison J."/>
            <person name="Torralba M."/>
            <person name="Gillis M."/>
            <person name="Haft D.H."/>
            <person name="Methe B."/>
            <person name="Sutton G."/>
            <person name="Nelson K.E."/>
        </authorList>
    </citation>
    <scope>NUCLEOTIDE SEQUENCE [LARGE SCALE GENOMIC DNA]</scope>
    <source>
        <strain evidence="3 4">F0195</strain>
    </source>
</reference>
<evidence type="ECO:0000313" key="3">
    <source>
        <dbReference type="EMBL" id="ERL07655.1"/>
    </source>
</evidence>
<dbReference type="Gene3D" id="3.40.720.10">
    <property type="entry name" value="Alkaline Phosphatase, subunit A"/>
    <property type="match status" value="1"/>
</dbReference>
<dbReference type="STRING" id="1125712.HMPREF1316_2256"/>
<feature type="transmembrane region" description="Helical" evidence="1">
    <location>
        <begin position="231"/>
        <end position="249"/>
    </location>
</feature>
<keyword evidence="1" id="KW-1133">Transmembrane helix</keyword>
<name>U2TMJ7_9ACTN</name>